<dbReference type="PANTHER" id="PTHR37314">
    <property type="entry name" value="SLR0142 PROTEIN"/>
    <property type="match status" value="1"/>
</dbReference>
<reference evidence="2" key="2">
    <citation type="journal article" date="2021" name="PeerJ">
        <title>Extensive microbial diversity within the chicken gut microbiome revealed by metagenomics and culture.</title>
        <authorList>
            <person name="Gilroy R."/>
            <person name="Ravi A."/>
            <person name="Getino M."/>
            <person name="Pursley I."/>
            <person name="Horton D.L."/>
            <person name="Alikhan N.F."/>
            <person name="Baker D."/>
            <person name="Gharbi K."/>
            <person name="Hall N."/>
            <person name="Watson M."/>
            <person name="Adriaenssens E.M."/>
            <person name="Foster-Nyarko E."/>
            <person name="Jarju S."/>
            <person name="Secka A."/>
            <person name="Antonio M."/>
            <person name="Oren A."/>
            <person name="Chaudhuri R.R."/>
            <person name="La Ragione R."/>
            <person name="Hildebrand F."/>
            <person name="Pallen M.J."/>
        </authorList>
    </citation>
    <scope>NUCLEOTIDE SEQUENCE</scope>
    <source>
        <strain evidence="2">ChiBcec2-4451</strain>
    </source>
</reference>
<evidence type="ECO:0000313" key="2">
    <source>
        <dbReference type="EMBL" id="HIV12583.1"/>
    </source>
</evidence>
<name>A0A9D1T6L5_9FIRM</name>
<feature type="transmembrane region" description="Helical" evidence="1">
    <location>
        <begin position="57"/>
        <end position="77"/>
    </location>
</feature>
<dbReference type="Proteomes" id="UP000886723">
    <property type="component" value="Unassembled WGS sequence"/>
</dbReference>
<dbReference type="PANTHER" id="PTHR37314:SF4">
    <property type="entry name" value="UPF0700 TRANSMEMBRANE PROTEIN YOAK"/>
    <property type="match status" value="1"/>
</dbReference>
<protein>
    <submittedName>
        <fullName evidence="2">DUF1275 domain-containing protein</fullName>
    </submittedName>
</protein>
<keyword evidence="1" id="KW-1133">Transmembrane helix</keyword>
<feature type="transmembrane region" description="Helical" evidence="1">
    <location>
        <begin position="84"/>
        <end position="103"/>
    </location>
</feature>
<comment type="caution">
    <text evidence="2">The sequence shown here is derived from an EMBL/GenBank/DDBJ whole genome shotgun (WGS) entry which is preliminary data.</text>
</comment>
<keyword evidence="1" id="KW-0812">Transmembrane</keyword>
<keyword evidence="1" id="KW-0472">Membrane</keyword>
<feature type="transmembrane region" description="Helical" evidence="1">
    <location>
        <begin position="191"/>
        <end position="209"/>
    </location>
</feature>
<evidence type="ECO:0000256" key="1">
    <source>
        <dbReference type="SAM" id="Phobius"/>
    </source>
</evidence>
<sequence>MKDRQTLQVSIHYSMAFVGGFFGAYALLNHCDIFGSSQTANLITLVTGLLGHNSHEILIRIGAALLYGLAIALSVVIPRTLGWNLKFLSIFLNGAAALTLFYIPADTDHILALYPIFFATAFQWCAFKGVYGYACSTIFSTNNYKQTVLGFTEYLCDKNAEALRKGKFFGGTLVFFHLGVIYSYFGYQWMGLHASVLVFLPLAVSLCLVETERRGEKERAAEAA</sequence>
<dbReference type="AlphaFoldDB" id="A0A9D1T6L5"/>
<proteinExistence type="predicted"/>
<evidence type="ECO:0000313" key="3">
    <source>
        <dbReference type="Proteomes" id="UP000886723"/>
    </source>
</evidence>
<feature type="transmembrane region" description="Helical" evidence="1">
    <location>
        <begin position="168"/>
        <end position="185"/>
    </location>
</feature>
<dbReference type="EMBL" id="DVON01000117">
    <property type="protein sequence ID" value="HIV12583.1"/>
    <property type="molecule type" value="Genomic_DNA"/>
</dbReference>
<accession>A0A9D1T6L5</accession>
<feature type="transmembrane region" description="Helical" evidence="1">
    <location>
        <begin position="7"/>
        <end position="28"/>
    </location>
</feature>
<feature type="transmembrane region" description="Helical" evidence="1">
    <location>
        <begin position="109"/>
        <end position="127"/>
    </location>
</feature>
<reference evidence="2" key="1">
    <citation type="submission" date="2020-10" db="EMBL/GenBank/DDBJ databases">
        <authorList>
            <person name="Gilroy R."/>
        </authorList>
    </citation>
    <scope>NUCLEOTIDE SEQUENCE</scope>
    <source>
        <strain evidence="2">ChiBcec2-4451</strain>
    </source>
</reference>
<dbReference type="Pfam" id="PF06912">
    <property type="entry name" value="DUF1275"/>
    <property type="match status" value="1"/>
</dbReference>
<gene>
    <name evidence="2" type="ORF">IAA63_05510</name>
</gene>
<dbReference type="InterPro" id="IPR010699">
    <property type="entry name" value="DUF1275"/>
</dbReference>
<organism evidence="2 3">
    <name type="scientific">Candidatus Pullilachnospira stercoravium</name>
    <dbReference type="NCBI Taxonomy" id="2840913"/>
    <lineage>
        <taxon>Bacteria</taxon>
        <taxon>Bacillati</taxon>
        <taxon>Bacillota</taxon>
        <taxon>Clostridia</taxon>
        <taxon>Lachnospirales</taxon>
        <taxon>Lachnospiraceae</taxon>
        <taxon>Lachnospiraceae incertae sedis</taxon>
        <taxon>Candidatus Pullilachnospira</taxon>
    </lineage>
</organism>